<sequence>MSNDNVPGTFPLSSPDPTGRTSIDAGTLDLGIDSAWTCGDEVTTGVERSLSQRAEPPTSDQLSSDSWLGALGAPSKLSLSAPDISDDGTGSAPMSISPILGSVVGLHTSRLVVGENNKNDASSVDDEVSTMLSAHMSWFDLPDDDELGAVPEFPVMSPSVRALESTPRVIYEPSVALKRNEQTISKERPHQDERTEKWASATIRQQDGVSEHVRNVEQHVRIPPIIDDLQKEIRELESLVIESQTRELESHQQLLESRRAPTRTEKGHCEHSVRVQPQATKTHFKMDTSPIINLKPTESSRFQ</sequence>
<feature type="compositionally biased region" description="Basic and acidic residues" evidence="1">
    <location>
        <begin position="251"/>
        <end position="273"/>
    </location>
</feature>
<evidence type="ECO:0000313" key="2">
    <source>
        <dbReference type="EMBL" id="KAG2103459.1"/>
    </source>
</evidence>
<dbReference type="GeneID" id="64705668"/>
<protein>
    <submittedName>
        <fullName evidence="2">Uncharacterized protein</fullName>
    </submittedName>
</protein>
<keyword evidence="3" id="KW-1185">Reference proteome</keyword>
<evidence type="ECO:0000256" key="1">
    <source>
        <dbReference type="SAM" id="MobiDB-lite"/>
    </source>
</evidence>
<dbReference type="Proteomes" id="UP000823399">
    <property type="component" value="Unassembled WGS sequence"/>
</dbReference>
<evidence type="ECO:0000313" key="3">
    <source>
        <dbReference type="Proteomes" id="UP000823399"/>
    </source>
</evidence>
<feature type="region of interest" description="Disordered" evidence="1">
    <location>
        <begin position="42"/>
        <end position="67"/>
    </location>
</feature>
<feature type="region of interest" description="Disordered" evidence="1">
    <location>
        <begin position="1"/>
        <end position="26"/>
    </location>
</feature>
<dbReference type="OrthoDB" id="2693131at2759"/>
<accession>A0A9P7F326</accession>
<dbReference type="RefSeq" id="XP_041290553.1">
    <property type="nucleotide sequence ID" value="XM_041443409.1"/>
</dbReference>
<dbReference type="AlphaFoldDB" id="A0A9P7F326"/>
<organism evidence="2 3">
    <name type="scientific">Suillus discolor</name>
    <dbReference type="NCBI Taxonomy" id="1912936"/>
    <lineage>
        <taxon>Eukaryota</taxon>
        <taxon>Fungi</taxon>
        <taxon>Dikarya</taxon>
        <taxon>Basidiomycota</taxon>
        <taxon>Agaricomycotina</taxon>
        <taxon>Agaricomycetes</taxon>
        <taxon>Agaricomycetidae</taxon>
        <taxon>Boletales</taxon>
        <taxon>Suillineae</taxon>
        <taxon>Suillaceae</taxon>
        <taxon>Suillus</taxon>
    </lineage>
</organism>
<name>A0A9P7F326_9AGAM</name>
<reference evidence="2" key="1">
    <citation type="journal article" date="2020" name="New Phytol.">
        <title>Comparative genomics reveals dynamic genome evolution in host specialist ectomycorrhizal fungi.</title>
        <authorList>
            <person name="Lofgren L.A."/>
            <person name="Nguyen N.H."/>
            <person name="Vilgalys R."/>
            <person name="Ruytinx J."/>
            <person name="Liao H.L."/>
            <person name="Branco S."/>
            <person name="Kuo A."/>
            <person name="LaButti K."/>
            <person name="Lipzen A."/>
            <person name="Andreopoulos W."/>
            <person name="Pangilinan J."/>
            <person name="Riley R."/>
            <person name="Hundley H."/>
            <person name="Na H."/>
            <person name="Barry K."/>
            <person name="Grigoriev I.V."/>
            <person name="Stajich J.E."/>
            <person name="Kennedy P.G."/>
        </authorList>
    </citation>
    <scope>NUCLEOTIDE SEQUENCE</scope>
    <source>
        <strain evidence="2">FC423</strain>
    </source>
</reference>
<proteinExistence type="predicted"/>
<feature type="compositionally biased region" description="Polar residues" evidence="1">
    <location>
        <begin position="1"/>
        <end position="21"/>
    </location>
</feature>
<dbReference type="EMBL" id="JABBWM010000044">
    <property type="protein sequence ID" value="KAG2103459.1"/>
    <property type="molecule type" value="Genomic_DNA"/>
</dbReference>
<comment type="caution">
    <text evidence="2">The sequence shown here is derived from an EMBL/GenBank/DDBJ whole genome shotgun (WGS) entry which is preliminary data.</text>
</comment>
<gene>
    <name evidence="2" type="ORF">F5147DRAFT_809199</name>
</gene>
<feature type="region of interest" description="Disordered" evidence="1">
    <location>
        <begin position="251"/>
        <end position="274"/>
    </location>
</feature>